<dbReference type="SMART" id="SM01294">
    <property type="entry name" value="PKS_PP_betabranch"/>
    <property type="match status" value="1"/>
</dbReference>
<dbReference type="Pfam" id="PF08659">
    <property type="entry name" value="KR"/>
    <property type="match status" value="1"/>
</dbReference>
<dbReference type="SUPFAM" id="SSF47336">
    <property type="entry name" value="ACP-like"/>
    <property type="match status" value="2"/>
</dbReference>
<keyword evidence="4" id="KW-0808">Transferase</keyword>
<dbReference type="KEGG" id="nbr:O3I_029065"/>
<dbReference type="GO" id="GO:0004315">
    <property type="term" value="F:3-oxoacyl-[acyl-carrier-protein] synthase activity"/>
    <property type="evidence" value="ECO:0007669"/>
    <property type="project" value="InterPro"/>
</dbReference>
<dbReference type="eggNOG" id="COG1028">
    <property type="taxonomic scope" value="Bacteria"/>
</dbReference>
<dbReference type="InterPro" id="IPR042104">
    <property type="entry name" value="PKS_dehydratase_sf"/>
</dbReference>
<protein>
    <submittedName>
        <fullName evidence="13">Beta-ketoacyl synthase</fullName>
    </submittedName>
</protein>
<dbReference type="RefSeq" id="WP_014986617.1">
    <property type="nucleotide sequence ID" value="NC_018681.1"/>
</dbReference>
<dbReference type="PROSITE" id="PS00606">
    <property type="entry name" value="KS3_1"/>
    <property type="match status" value="1"/>
</dbReference>
<dbReference type="Gene3D" id="3.40.50.720">
    <property type="entry name" value="NAD(P)-binding Rossmann-like Domain"/>
    <property type="match status" value="1"/>
</dbReference>
<dbReference type="Pfam" id="PF00109">
    <property type="entry name" value="ketoacyl-synt"/>
    <property type="match status" value="1"/>
</dbReference>
<dbReference type="Pfam" id="PF21089">
    <property type="entry name" value="PKS_DH_N"/>
    <property type="match status" value="1"/>
</dbReference>
<dbReference type="CDD" id="cd00833">
    <property type="entry name" value="PKS"/>
    <property type="match status" value="1"/>
</dbReference>
<dbReference type="PROSITE" id="PS50075">
    <property type="entry name" value="CARRIER"/>
    <property type="match status" value="2"/>
</dbReference>
<dbReference type="InterPro" id="IPR020807">
    <property type="entry name" value="PKS_DH"/>
</dbReference>
<feature type="domain" description="Carrier" evidence="10">
    <location>
        <begin position="1766"/>
        <end position="1844"/>
    </location>
</feature>
<evidence type="ECO:0000259" key="10">
    <source>
        <dbReference type="PROSITE" id="PS50075"/>
    </source>
</evidence>
<evidence type="ECO:0000256" key="9">
    <source>
        <dbReference type="PROSITE-ProRule" id="PRU01363"/>
    </source>
</evidence>
<keyword evidence="3" id="KW-0597">Phosphoprotein</keyword>
<dbReference type="Gene3D" id="3.40.366.10">
    <property type="entry name" value="Malonyl-Coenzyme A Acyl Carrier Protein, domain 2"/>
    <property type="match status" value="1"/>
</dbReference>
<dbReference type="InterPro" id="IPR032821">
    <property type="entry name" value="PKS_assoc"/>
</dbReference>
<evidence type="ECO:0000313" key="14">
    <source>
        <dbReference type="Proteomes" id="UP000006304"/>
    </source>
</evidence>
<keyword evidence="14" id="KW-1185">Reference proteome</keyword>
<dbReference type="InterPro" id="IPR016036">
    <property type="entry name" value="Malonyl_transacylase_ACP-bd"/>
</dbReference>
<comment type="pathway">
    <text evidence="1">Lipid metabolism.</text>
</comment>
<dbReference type="PANTHER" id="PTHR43775">
    <property type="entry name" value="FATTY ACID SYNTHASE"/>
    <property type="match status" value="1"/>
</dbReference>
<dbReference type="InterPro" id="IPR036736">
    <property type="entry name" value="ACP-like_sf"/>
</dbReference>
<feature type="domain" description="Carrier" evidence="10">
    <location>
        <begin position="23"/>
        <end position="100"/>
    </location>
</feature>
<dbReference type="InterPro" id="IPR013968">
    <property type="entry name" value="PKS_KR"/>
</dbReference>
<keyword evidence="6" id="KW-0443">Lipid metabolism</keyword>
<dbReference type="InterPro" id="IPR018201">
    <property type="entry name" value="Ketoacyl_synth_AS"/>
</dbReference>
<dbReference type="InterPro" id="IPR049552">
    <property type="entry name" value="PKS_DH_N"/>
</dbReference>
<feature type="domain" description="Ketosynthase family 3 (KS3)" evidence="11">
    <location>
        <begin position="124"/>
        <end position="552"/>
    </location>
</feature>
<feature type="domain" description="PKS/mFAS DH" evidence="12">
    <location>
        <begin position="1023"/>
        <end position="1292"/>
    </location>
</feature>
<keyword evidence="8" id="KW-0012">Acyltransferase</keyword>
<dbReference type="Gene3D" id="3.10.129.110">
    <property type="entry name" value="Polyketide synthase dehydratase"/>
    <property type="match status" value="1"/>
</dbReference>
<evidence type="ECO:0000256" key="7">
    <source>
        <dbReference type="ARBA" id="ARBA00023268"/>
    </source>
</evidence>
<dbReference type="Pfam" id="PF02801">
    <property type="entry name" value="Ketoacyl-synt_C"/>
    <property type="match status" value="1"/>
</dbReference>
<evidence type="ECO:0000259" key="11">
    <source>
        <dbReference type="PROSITE" id="PS52004"/>
    </source>
</evidence>
<evidence type="ECO:0000313" key="13">
    <source>
        <dbReference type="EMBL" id="AFU03762.1"/>
    </source>
</evidence>
<dbReference type="InterPro" id="IPR014030">
    <property type="entry name" value="Ketoacyl_synth_N"/>
</dbReference>
<dbReference type="SMART" id="SM00822">
    <property type="entry name" value="PKS_KR"/>
    <property type="match status" value="1"/>
</dbReference>
<dbReference type="GO" id="GO:0004312">
    <property type="term" value="F:fatty acid synthase activity"/>
    <property type="evidence" value="ECO:0007669"/>
    <property type="project" value="TreeGrafter"/>
</dbReference>
<accession>K0F243</accession>
<dbReference type="FunFam" id="1.10.1200.10:FF:000007">
    <property type="entry name" value="Probable polyketide synthase pks17"/>
    <property type="match status" value="1"/>
</dbReference>
<reference evidence="13 14" key="1">
    <citation type="journal article" date="2012" name="J. Bacteriol.">
        <title>Complete genome sequence of Nocardia brasiliensis HUJEG-1.</title>
        <authorList>
            <person name="Vera-Cabrera L."/>
            <person name="Ortiz-Lopez R."/>
            <person name="Elizondo-Gonzalez R."/>
            <person name="Perez-Maya A.A."/>
            <person name="Ocampo-Candiani J."/>
        </authorList>
    </citation>
    <scope>NUCLEOTIDE SEQUENCE [LARGE SCALE GENOMIC DNA]</scope>
    <source>
        <strain evidence="14">ATCC 700358</strain>
    </source>
</reference>
<dbReference type="Pfam" id="PF14765">
    <property type="entry name" value="PS-DH"/>
    <property type="match status" value="1"/>
</dbReference>
<dbReference type="HOGENOM" id="CLU_000022_35_2_11"/>
<dbReference type="InterPro" id="IPR001227">
    <property type="entry name" value="Ac_transferase_dom_sf"/>
</dbReference>
<dbReference type="SUPFAM" id="SSF51735">
    <property type="entry name" value="NAD(P)-binding Rossmann-fold domains"/>
    <property type="match status" value="2"/>
</dbReference>
<name>K0F243_NOCB7</name>
<dbReference type="Proteomes" id="UP000006304">
    <property type="component" value="Chromosome"/>
</dbReference>
<dbReference type="PROSITE" id="PS52004">
    <property type="entry name" value="KS3_2"/>
    <property type="match status" value="1"/>
</dbReference>
<organism evidence="13 14">
    <name type="scientific">Nocardia brasiliensis (strain ATCC 700358 / HUJEG-1)</name>
    <dbReference type="NCBI Taxonomy" id="1133849"/>
    <lineage>
        <taxon>Bacteria</taxon>
        <taxon>Bacillati</taxon>
        <taxon>Actinomycetota</taxon>
        <taxon>Actinomycetes</taxon>
        <taxon>Mycobacteriales</taxon>
        <taxon>Nocardiaceae</taxon>
        <taxon>Nocardia</taxon>
    </lineage>
</organism>
<evidence type="ECO:0000256" key="8">
    <source>
        <dbReference type="ARBA" id="ARBA00023315"/>
    </source>
</evidence>
<dbReference type="Pfam" id="PF00698">
    <property type="entry name" value="Acyl_transf_1"/>
    <property type="match status" value="1"/>
</dbReference>
<keyword evidence="2" id="KW-0596">Phosphopantetheine</keyword>
<feature type="active site" description="Proton donor; for dehydratase activity" evidence="9">
    <location>
        <position position="1213"/>
    </location>
</feature>
<dbReference type="InterPro" id="IPR049551">
    <property type="entry name" value="PKS_DH_C"/>
</dbReference>
<dbReference type="InterPro" id="IPR057326">
    <property type="entry name" value="KR_dom"/>
</dbReference>
<gene>
    <name evidence="13" type="ORF">O3I_029065</name>
</gene>
<dbReference type="SUPFAM" id="SSF55048">
    <property type="entry name" value="Probable ACP-binding domain of malonyl-CoA ACP transacylase"/>
    <property type="match status" value="1"/>
</dbReference>
<dbReference type="PROSITE" id="PS00012">
    <property type="entry name" value="PHOSPHOPANTETHEINE"/>
    <property type="match status" value="2"/>
</dbReference>
<dbReference type="CDD" id="cd08956">
    <property type="entry name" value="KR_3_FAS_SDR_x"/>
    <property type="match status" value="1"/>
</dbReference>
<dbReference type="SMART" id="SM00823">
    <property type="entry name" value="PKS_PP"/>
    <property type="match status" value="2"/>
</dbReference>
<dbReference type="SMART" id="SM00826">
    <property type="entry name" value="PKS_DH"/>
    <property type="match status" value="1"/>
</dbReference>
<dbReference type="FunFam" id="3.40.47.10:FF:000019">
    <property type="entry name" value="Polyketide synthase type I"/>
    <property type="match status" value="1"/>
</dbReference>
<dbReference type="InterPro" id="IPR020806">
    <property type="entry name" value="PKS_PP-bd"/>
</dbReference>
<dbReference type="Pfam" id="PF16197">
    <property type="entry name" value="KAsynt_C_assoc"/>
    <property type="match status" value="1"/>
</dbReference>
<evidence type="ECO:0000259" key="12">
    <source>
        <dbReference type="PROSITE" id="PS52019"/>
    </source>
</evidence>
<dbReference type="AlphaFoldDB" id="K0F243"/>
<dbReference type="SUPFAM" id="SSF52151">
    <property type="entry name" value="FabD/lysophospholipase-like"/>
    <property type="match status" value="1"/>
</dbReference>
<dbReference type="InterPro" id="IPR050091">
    <property type="entry name" value="PKS_NRPS_Biosynth_Enz"/>
</dbReference>
<dbReference type="InterPro" id="IPR036291">
    <property type="entry name" value="NAD(P)-bd_dom_sf"/>
</dbReference>
<sequence>MTDTTDDSGSAFAHRVSRSEPDQRYGLCLDLVLTETAALLGCAPNEVVPDRAYLDYGYNSLAGLALTEQLSRAVGLELPLTMLFDRPNPAAVAEYLLDRIAPSVAGLSEAVVAERLPEQTGNSDEDIAVVGMACRYPGGVSSPEQLWALVAEGRDAIGDFPDDRGWDLSRLYHPDPANLGTSYTRHGGFLSGAAEFDPQFFGISPHDAVAMDPQHRLPLEGAWELFEHAGIDPTSLRGSATGVFLGVCSGDYCYLTREPAAGLEGRWGLGMMDSLASGRVAYAFGFLGPALSIDTACSSSLVAVHLAAQSLRRGESTLAVVGGVTVMSTPAVHVEFSRQRALAPDGRCKSFAEGADGTGFSEGMGLVLLERLGDARRNGHHVHAILRGSAVNSDGASNGLTAPNGPSQERVIRAALADGGLAPADVDAVEGHGTGTVLGDPIEVNALLATYGRSRSTDRPLWLGSLKSNIGHTSAAAGVGGLIKTVMALRHNTLPRTLHVDAPSGKVDWASGAVSLLTDAVPWPSDQSGRRRRAAVSAFGISGTNAHVIVEEPPAQSVSVPPQPVSETPAVWVLSARTPRALALQADRLGAWLDAHPGQDPAELASALAETRAHLEHRAALIGTDSAELRSALGSLATGAASGAVLTGRIRLDRRSTLAVMFPGQGAQYLGMGTELAALYPVFATAYRDVHAELDRHLDRPLDRIIAGTDEPGLLDQTGYTQAALFAVEVALYRLLESFGVRPAYLIGHSVGEFAAAHVSGVLDLPDACLLVASRARLMQALPAGGAMIAVEATEAEIRADLRTSGTDVAVAAVNGPAAVVLSGPHEETAAIAERWSAAGRRIKRLTVSHAFHSPLMAPMLAEFADIAERITVGRPRIPVVSNLTGAPADDFGTAEYWVRHVRDTVRFGAGLAWLTAAGVDTFLEAGPGGQLSVLAKGHLAHSEQDAVVVPTMRPRRSEGRTLLTALATAYVGGAPVTWSAGPPASARRLELPTYPFERQRYWVERAPAAPVGDDCGLVPDRHPLFAATLELAEGSGSLFVGSWSASTQPWLRDHTVFGAIVVAGAAIVEIATHLGRRSGTPALTELTLYAPLVVPPDRAVAVQARLEPLGAGRQSFTLHADLGAGWTRHATATLSADGTVAQPLSAAPPPGAVALDIDGLYPELARHGLGYGPEFQRLRAAWRHGDSLYARIDPAPTGVDAGEFLVHPGTLDAALHAALLERPDEDGTVWLPFLWSGVTIHPTQRSGSGLLVRLTAAGPDSVRMTAVDESGAVVISVDSVLARKVSLSQLDAARTAAADSLFRCEWHGIDLTAQASDPVAVAAVGTAQVAGARRYADLPALISDIESGAAVPDLVVVDPTEHVSASIADTDDVPAATATIAARALRLAQEWLSESRCAGSRLMFCTRDAVSARPADVLDPRVASVWGLVRSAQTEHPDRFLLADIEPSVDAGTLGSALRAGIPQLAVRDGQVLVPRLRPMRAPDGGAPWSELDGSVLITGGTGGLGALVAEHLVAEHGVRRLILVGRRGVQAPGAPELVARLRESGAEVELAACDVADRAQLASLLARVRAGHRLRAIVHAAGVLDDGVLEALTAERLDRVLRPKVAAAWHLHELTAELDLVAFVLFSSAAGVLGAPGQANYAAANAFLDGLAGWRRAHGLAAVSMAWGMWAQPSAMTGELTAADRARLAGAGFLPLERRAGLRLFDATAVCAEPSVIPLALDPVALRASGIPLSPVLADLVPAPAATAASGTFGRQLAQLRGSERESELLRLVCVEVASVLRYPSGDAVDPERAFTDLGFDSLGAVELRNRLSFETGLVIPTTVIFDHPSPAAIADYLHEAMFGSAGTPTEFAAEHESAGTELDVLDAESLIRLALSED</sequence>
<evidence type="ECO:0000256" key="6">
    <source>
        <dbReference type="ARBA" id="ARBA00023098"/>
    </source>
</evidence>
<dbReference type="Gene3D" id="3.30.70.3290">
    <property type="match status" value="1"/>
</dbReference>
<dbReference type="InterPro" id="IPR055123">
    <property type="entry name" value="SpnB-like_Rossmann"/>
</dbReference>
<feature type="region of interest" description="N-terminal hotdog fold" evidence="9">
    <location>
        <begin position="1023"/>
        <end position="1142"/>
    </location>
</feature>
<dbReference type="PROSITE" id="PS52019">
    <property type="entry name" value="PKS_MFAS_DH"/>
    <property type="match status" value="1"/>
</dbReference>
<dbReference type="PANTHER" id="PTHR43775:SF51">
    <property type="entry name" value="INACTIVE PHENOLPHTHIOCEROL SYNTHESIS POLYKETIDE SYNTHASE TYPE I PKS1-RELATED"/>
    <property type="match status" value="1"/>
</dbReference>
<dbReference type="InterPro" id="IPR016039">
    <property type="entry name" value="Thiolase-like"/>
</dbReference>
<feature type="active site" description="Proton acceptor; for dehydratase activity" evidence="9">
    <location>
        <position position="1055"/>
    </location>
</feature>
<dbReference type="STRING" id="1133849.O3I_029065"/>
<dbReference type="Gene3D" id="1.10.1200.10">
    <property type="entry name" value="ACP-like"/>
    <property type="match status" value="2"/>
</dbReference>
<dbReference type="InterPro" id="IPR049900">
    <property type="entry name" value="PKS_mFAS_DH"/>
</dbReference>
<dbReference type="SMART" id="SM00825">
    <property type="entry name" value="PKS_KS"/>
    <property type="match status" value="1"/>
</dbReference>
<keyword evidence="7" id="KW-0511">Multifunctional enzyme</keyword>
<evidence type="ECO:0000256" key="2">
    <source>
        <dbReference type="ARBA" id="ARBA00022450"/>
    </source>
</evidence>
<dbReference type="InterPro" id="IPR009081">
    <property type="entry name" value="PP-bd_ACP"/>
</dbReference>
<keyword evidence="5" id="KW-0276">Fatty acid metabolism</keyword>
<dbReference type="Gene3D" id="3.40.47.10">
    <property type="match status" value="1"/>
</dbReference>
<dbReference type="InterPro" id="IPR016035">
    <property type="entry name" value="Acyl_Trfase/lysoPLipase"/>
</dbReference>
<evidence type="ECO:0000256" key="1">
    <source>
        <dbReference type="ARBA" id="ARBA00005189"/>
    </source>
</evidence>
<evidence type="ECO:0000256" key="3">
    <source>
        <dbReference type="ARBA" id="ARBA00022553"/>
    </source>
</evidence>
<feature type="region of interest" description="C-terminal hotdog fold" evidence="9">
    <location>
        <begin position="1153"/>
        <end position="1292"/>
    </location>
</feature>
<dbReference type="GO" id="GO:0006633">
    <property type="term" value="P:fatty acid biosynthetic process"/>
    <property type="evidence" value="ECO:0007669"/>
    <property type="project" value="InterPro"/>
</dbReference>
<dbReference type="InterPro" id="IPR006162">
    <property type="entry name" value="Ppantetheine_attach_site"/>
</dbReference>
<dbReference type="SUPFAM" id="SSF53901">
    <property type="entry name" value="Thiolase-like"/>
    <property type="match status" value="1"/>
</dbReference>
<dbReference type="Pfam" id="PF00550">
    <property type="entry name" value="PP-binding"/>
    <property type="match status" value="2"/>
</dbReference>
<dbReference type="SMART" id="SM00827">
    <property type="entry name" value="PKS_AT"/>
    <property type="match status" value="1"/>
</dbReference>
<proteinExistence type="predicted"/>
<evidence type="ECO:0000256" key="4">
    <source>
        <dbReference type="ARBA" id="ARBA00022679"/>
    </source>
</evidence>
<dbReference type="Pfam" id="PF22953">
    <property type="entry name" value="SpnB_Rossmann"/>
    <property type="match status" value="1"/>
</dbReference>
<dbReference type="InterPro" id="IPR020841">
    <property type="entry name" value="PKS_Beta-ketoAc_synthase_dom"/>
</dbReference>
<dbReference type="InterPro" id="IPR014043">
    <property type="entry name" value="Acyl_transferase_dom"/>
</dbReference>
<dbReference type="EMBL" id="CP003876">
    <property type="protein sequence ID" value="AFU03762.1"/>
    <property type="molecule type" value="Genomic_DNA"/>
</dbReference>
<evidence type="ECO:0000256" key="5">
    <source>
        <dbReference type="ARBA" id="ARBA00022832"/>
    </source>
</evidence>
<dbReference type="eggNOG" id="COG3321">
    <property type="taxonomic scope" value="Bacteria"/>
</dbReference>
<dbReference type="InterPro" id="IPR014031">
    <property type="entry name" value="Ketoacyl_synth_C"/>
</dbReference>
<dbReference type="GO" id="GO:0031177">
    <property type="term" value="F:phosphopantetheine binding"/>
    <property type="evidence" value="ECO:0007669"/>
    <property type="project" value="InterPro"/>
</dbReference>